<evidence type="ECO:0000313" key="3">
    <source>
        <dbReference type="EMBL" id="KAF2703135.1"/>
    </source>
</evidence>
<keyword evidence="3" id="KW-0315">Glutamine amidotransferase</keyword>
<protein>
    <submittedName>
        <fullName evidence="3">Class I glutamine amidotransferase-like protein</fullName>
    </submittedName>
</protein>
<dbReference type="InterPro" id="IPR002818">
    <property type="entry name" value="DJ-1/PfpI"/>
</dbReference>
<keyword evidence="1" id="KW-0732">Signal</keyword>
<proteinExistence type="predicted"/>
<dbReference type="CDD" id="cd03139">
    <property type="entry name" value="GATase1_PfpI_2"/>
    <property type="match status" value="1"/>
</dbReference>
<feature type="domain" description="DJ-1/PfpI" evidence="2">
    <location>
        <begin position="35"/>
        <end position="211"/>
    </location>
</feature>
<evidence type="ECO:0000259" key="2">
    <source>
        <dbReference type="Pfam" id="PF01965"/>
    </source>
</evidence>
<feature type="chain" id="PRO_5026024740" evidence="1">
    <location>
        <begin position="23"/>
        <end position="255"/>
    </location>
</feature>
<evidence type="ECO:0000313" key="4">
    <source>
        <dbReference type="Proteomes" id="UP000799428"/>
    </source>
</evidence>
<dbReference type="OrthoDB" id="543156at2759"/>
<dbReference type="PANTHER" id="PTHR43130:SF15">
    <property type="entry name" value="THIJ_PFPI FAMILY PROTEIN (AFU_ORTHOLOGUE AFUA_5G14240)"/>
    <property type="match status" value="1"/>
</dbReference>
<reference evidence="3" key="1">
    <citation type="journal article" date="2020" name="Stud. Mycol.">
        <title>101 Dothideomycetes genomes: a test case for predicting lifestyles and emergence of pathogens.</title>
        <authorList>
            <person name="Haridas S."/>
            <person name="Albert R."/>
            <person name="Binder M."/>
            <person name="Bloem J."/>
            <person name="Labutti K."/>
            <person name="Salamov A."/>
            <person name="Andreopoulos B."/>
            <person name="Baker S."/>
            <person name="Barry K."/>
            <person name="Bills G."/>
            <person name="Bluhm B."/>
            <person name="Cannon C."/>
            <person name="Castanera R."/>
            <person name="Culley D."/>
            <person name="Daum C."/>
            <person name="Ezra D."/>
            <person name="Gonzalez J."/>
            <person name="Henrissat B."/>
            <person name="Kuo A."/>
            <person name="Liang C."/>
            <person name="Lipzen A."/>
            <person name="Lutzoni F."/>
            <person name="Magnuson J."/>
            <person name="Mondo S."/>
            <person name="Nolan M."/>
            <person name="Ohm R."/>
            <person name="Pangilinan J."/>
            <person name="Park H.-J."/>
            <person name="Ramirez L."/>
            <person name="Alfaro M."/>
            <person name="Sun H."/>
            <person name="Tritt A."/>
            <person name="Yoshinaga Y."/>
            <person name="Zwiers L.-H."/>
            <person name="Turgeon B."/>
            <person name="Goodwin S."/>
            <person name="Spatafora J."/>
            <person name="Crous P."/>
            <person name="Grigoriev I."/>
        </authorList>
    </citation>
    <scope>NUCLEOTIDE SEQUENCE</scope>
    <source>
        <strain evidence="3">CBS 279.74</strain>
    </source>
</reference>
<name>A0A6G1JSA9_9PLEO</name>
<dbReference type="Proteomes" id="UP000799428">
    <property type="component" value="Unassembled WGS sequence"/>
</dbReference>
<dbReference type="InterPro" id="IPR029062">
    <property type="entry name" value="Class_I_gatase-like"/>
</dbReference>
<feature type="signal peptide" evidence="1">
    <location>
        <begin position="1"/>
        <end position="22"/>
    </location>
</feature>
<keyword evidence="3" id="KW-0808">Transferase</keyword>
<evidence type="ECO:0000256" key="1">
    <source>
        <dbReference type="SAM" id="SignalP"/>
    </source>
</evidence>
<accession>A0A6G1JSA9</accession>
<dbReference type="Gene3D" id="3.40.50.880">
    <property type="match status" value="1"/>
</dbReference>
<dbReference type="AlphaFoldDB" id="A0A6G1JSA9"/>
<organism evidence="3 4">
    <name type="scientific">Pleomassaria siparia CBS 279.74</name>
    <dbReference type="NCBI Taxonomy" id="1314801"/>
    <lineage>
        <taxon>Eukaryota</taxon>
        <taxon>Fungi</taxon>
        <taxon>Dikarya</taxon>
        <taxon>Ascomycota</taxon>
        <taxon>Pezizomycotina</taxon>
        <taxon>Dothideomycetes</taxon>
        <taxon>Pleosporomycetidae</taxon>
        <taxon>Pleosporales</taxon>
        <taxon>Pleomassariaceae</taxon>
        <taxon>Pleomassaria</taxon>
    </lineage>
</organism>
<dbReference type="SUPFAM" id="SSF52317">
    <property type="entry name" value="Class I glutamine amidotransferase-like"/>
    <property type="match status" value="1"/>
</dbReference>
<dbReference type="EMBL" id="MU005789">
    <property type="protein sequence ID" value="KAF2703135.1"/>
    <property type="molecule type" value="Genomic_DNA"/>
</dbReference>
<dbReference type="PANTHER" id="PTHR43130">
    <property type="entry name" value="ARAC-FAMILY TRANSCRIPTIONAL REGULATOR"/>
    <property type="match status" value="1"/>
</dbReference>
<dbReference type="InterPro" id="IPR052158">
    <property type="entry name" value="INH-QAR"/>
</dbReference>
<keyword evidence="4" id="KW-1185">Reference proteome</keyword>
<dbReference type="Pfam" id="PF01965">
    <property type="entry name" value="DJ-1_PfpI"/>
    <property type="match status" value="1"/>
</dbReference>
<dbReference type="GO" id="GO:0016740">
    <property type="term" value="F:transferase activity"/>
    <property type="evidence" value="ECO:0007669"/>
    <property type="project" value="UniProtKB-KW"/>
</dbReference>
<gene>
    <name evidence="3" type="ORF">K504DRAFT_451892</name>
</gene>
<sequence>MGLIQTFGAFVGISGLLSGVMADPFNGTPPQSYGILFFPAFDVIDVYGPLEVLQSLGSLHHIEVSFIAETLEPVSSERLMVDKLNSTGFPSLTPTHTIHDSPELDVMIVVGGPGMTSNNLNATIDFIREKTPQVKQLITICTGSGLAARSGVLDGKMATTHKTSWPDIITYGPNTTWLPDKRWVEDESGSPPIWSSSGVSSGLDLMLHFVETYYSLENATFVSKMLEYVRHTDPNDDPFAYNGTLSARNCRRDRN</sequence>